<dbReference type="PANTHER" id="PTHR11527">
    <property type="entry name" value="HEAT-SHOCK PROTEIN 20 FAMILY MEMBER"/>
    <property type="match status" value="1"/>
</dbReference>
<dbReference type="PROSITE" id="PS01031">
    <property type="entry name" value="SHSP"/>
    <property type="match status" value="1"/>
</dbReference>
<dbReference type="InterPro" id="IPR031107">
    <property type="entry name" value="Small_HSP"/>
</dbReference>
<accession>A0A9Q8ZT18</accession>
<dbReference type="EMBL" id="CP097119">
    <property type="protein sequence ID" value="USS89114.1"/>
    <property type="molecule type" value="Genomic_DNA"/>
</dbReference>
<dbReference type="InterPro" id="IPR008978">
    <property type="entry name" value="HSP20-like_chaperone"/>
</dbReference>
<evidence type="ECO:0000313" key="5">
    <source>
        <dbReference type="Proteomes" id="UP001055911"/>
    </source>
</evidence>
<dbReference type="Gene3D" id="2.60.40.790">
    <property type="match status" value="1"/>
</dbReference>
<protein>
    <submittedName>
        <fullName evidence="4">Hsp20/alpha crystallin family protein</fullName>
    </submittedName>
</protein>
<dbReference type="SUPFAM" id="SSF49764">
    <property type="entry name" value="HSP20-like chaperones"/>
    <property type="match status" value="1"/>
</dbReference>
<dbReference type="CDD" id="cd06471">
    <property type="entry name" value="ACD_LpsHSP_like"/>
    <property type="match status" value="1"/>
</dbReference>
<dbReference type="Proteomes" id="UP001055911">
    <property type="component" value="Chromosome"/>
</dbReference>
<name>A0A9Q8ZT18_9LACO</name>
<dbReference type="AlphaFoldDB" id="A0A9Q8ZT18"/>
<evidence type="ECO:0000259" key="3">
    <source>
        <dbReference type="PROSITE" id="PS01031"/>
    </source>
</evidence>
<comment type="similarity">
    <text evidence="1 2">Belongs to the small heat shock protein (HSP20) family.</text>
</comment>
<evidence type="ECO:0000256" key="1">
    <source>
        <dbReference type="PROSITE-ProRule" id="PRU00285"/>
    </source>
</evidence>
<gene>
    <name evidence="4" type="ORF">M3M40_06465</name>
</gene>
<reference evidence="4" key="1">
    <citation type="submission" date="2022-05" db="EMBL/GenBank/DDBJ databases">
        <authorList>
            <person name="Oliphant S.A."/>
            <person name="Watson-Haigh N.S."/>
            <person name="Sumby K.M."/>
            <person name="Gardner J.M."/>
            <person name="Jiranek V."/>
        </authorList>
    </citation>
    <scope>NUCLEOTIDE SEQUENCE</scope>
    <source>
        <strain evidence="4">KI4_B1</strain>
    </source>
</reference>
<sequence>MARNEMQNNGRNPLDDFFGNFGKSLLTSVAGDNQMKTDVIEHQNDYEVVVELPGFKKQDIHLTYNDGTLNVHATNDINAEMKNEDGHVLSQERRSMDVTRSFYLPDVDDQKIDANYHDGLLKVTLPKVASADDGSNNIEIK</sequence>
<evidence type="ECO:0000313" key="4">
    <source>
        <dbReference type="EMBL" id="USS89114.1"/>
    </source>
</evidence>
<proteinExistence type="inferred from homology"/>
<dbReference type="InterPro" id="IPR002068">
    <property type="entry name" value="A-crystallin/Hsp20_dom"/>
</dbReference>
<organism evidence="4 5">
    <name type="scientific">Fructilactobacillus cliffordii</name>
    <dbReference type="NCBI Taxonomy" id="2940299"/>
    <lineage>
        <taxon>Bacteria</taxon>
        <taxon>Bacillati</taxon>
        <taxon>Bacillota</taxon>
        <taxon>Bacilli</taxon>
        <taxon>Lactobacillales</taxon>
        <taxon>Lactobacillaceae</taxon>
        <taxon>Fructilactobacillus</taxon>
    </lineage>
</organism>
<evidence type="ECO:0000256" key="2">
    <source>
        <dbReference type="RuleBase" id="RU003616"/>
    </source>
</evidence>
<keyword evidence="5" id="KW-1185">Reference proteome</keyword>
<feature type="domain" description="SHSP" evidence="3">
    <location>
        <begin position="28"/>
        <end position="141"/>
    </location>
</feature>
<dbReference type="RefSeq" id="WP_252766631.1">
    <property type="nucleotide sequence ID" value="NZ_CP097117.1"/>
</dbReference>
<dbReference type="Pfam" id="PF00011">
    <property type="entry name" value="HSP20"/>
    <property type="match status" value="1"/>
</dbReference>